<keyword evidence="2" id="KW-1185">Reference proteome</keyword>
<proteinExistence type="predicted"/>
<gene>
    <name evidence="1" type="ORF">KI387_014904</name>
</gene>
<protein>
    <submittedName>
        <fullName evidence="1">Uncharacterized protein</fullName>
    </submittedName>
</protein>
<feature type="non-terminal residue" evidence="1">
    <location>
        <position position="1"/>
    </location>
</feature>
<comment type="caution">
    <text evidence="1">The sequence shown here is derived from an EMBL/GenBank/DDBJ whole genome shotgun (WGS) entry which is preliminary data.</text>
</comment>
<evidence type="ECO:0000313" key="1">
    <source>
        <dbReference type="EMBL" id="KAH9303321.1"/>
    </source>
</evidence>
<organism evidence="1 2">
    <name type="scientific">Taxus chinensis</name>
    <name type="common">Chinese yew</name>
    <name type="synonym">Taxus wallichiana var. chinensis</name>
    <dbReference type="NCBI Taxonomy" id="29808"/>
    <lineage>
        <taxon>Eukaryota</taxon>
        <taxon>Viridiplantae</taxon>
        <taxon>Streptophyta</taxon>
        <taxon>Embryophyta</taxon>
        <taxon>Tracheophyta</taxon>
        <taxon>Spermatophyta</taxon>
        <taxon>Pinopsida</taxon>
        <taxon>Pinidae</taxon>
        <taxon>Conifers II</taxon>
        <taxon>Cupressales</taxon>
        <taxon>Taxaceae</taxon>
        <taxon>Taxus</taxon>
    </lineage>
</organism>
<accession>A0AA38CKR7</accession>
<feature type="non-terminal residue" evidence="1">
    <location>
        <position position="87"/>
    </location>
</feature>
<dbReference type="AlphaFoldDB" id="A0AA38CKR7"/>
<reference evidence="1 2" key="1">
    <citation type="journal article" date="2021" name="Nat. Plants">
        <title>The Taxus genome provides insights into paclitaxel biosynthesis.</title>
        <authorList>
            <person name="Xiong X."/>
            <person name="Gou J."/>
            <person name="Liao Q."/>
            <person name="Li Y."/>
            <person name="Zhou Q."/>
            <person name="Bi G."/>
            <person name="Li C."/>
            <person name="Du R."/>
            <person name="Wang X."/>
            <person name="Sun T."/>
            <person name="Guo L."/>
            <person name="Liang H."/>
            <person name="Lu P."/>
            <person name="Wu Y."/>
            <person name="Zhang Z."/>
            <person name="Ro D.K."/>
            <person name="Shang Y."/>
            <person name="Huang S."/>
            <person name="Yan J."/>
        </authorList>
    </citation>
    <scope>NUCLEOTIDE SEQUENCE [LARGE SCALE GENOMIC DNA]</scope>
    <source>
        <strain evidence="1">Ta-2019</strain>
    </source>
</reference>
<sequence length="87" mass="9863">TIDEWRDLIPRVCTDTLLLPSEKTHVELSMDMGEPSAADRHTDIFASVYHVVKIMTSLHMEVAGYRIVECLMRRSHSLSETVATTCD</sequence>
<name>A0AA38CKR7_TAXCH</name>
<dbReference type="EMBL" id="JAHRHJ020000009">
    <property type="protein sequence ID" value="KAH9303321.1"/>
    <property type="molecule type" value="Genomic_DNA"/>
</dbReference>
<dbReference type="Proteomes" id="UP000824469">
    <property type="component" value="Unassembled WGS sequence"/>
</dbReference>
<evidence type="ECO:0000313" key="2">
    <source>
        <dbReference type="Proteomes" id="UP000824469"/>
    </source>
</evidence>